<comment type="similarity">
    <text evidence="2">Belongs to the LipB family.</text>
</comment>
<dbReference type="EMBL" id="JARVKF010000410">
    <property type="protein sequence ID" value="KAK9415948.1"/>
    <property type="molecule type" value="Genomic_DNA"/>
</dbReference>
<keyword evidence="4" id="KW-0808">Transferase</keyword>
<evidence type="ECO:0000256" key="1">
    <source>
        <dbReference type="ARBA" id="ARBA00004821"/>
    </source>
</evidence>
<evidence type="ECO:0000313" key="7">
    <source>
        <dbReference type="EMBL" id="KAK9415948.1"/>
    </source>
</evidence>
<evidence type="ECO:0000256" key="2">
    <source>
        <dbReference type="ARBA" id="ARBA00007907"/>
    </source>
</evidence>
<dbReference type="EC" id="2.3.1.181" evidence="3"/>
<dbReference type="PROSITE" id="PS51733">
    <property type="entry name" value="BPL_LPL_CATALYTIC"/>
    <property type="match status" value="1"/>
</dbReference>
<sequence length="334" mass="36398">MAILRHIRIPSIAPHFPTYALAVELQSHLQKRLLEYKASVALLGPSALKPPAPPPTLISFTPAPTYTLGRRQNGPLSAAEHDRLRAPLTVQYTSPGTNKPQRRNYEPDVVNAPRGGLATYHGPGQVVFWPVIDLHSQYHRQFTVHKYACLLEKTTIAALDRVTKDGLGGGIEGFTTTNPGVWVKHVPAGIRNTSPMTTGSYAEERKIAALGVHLRRHVTALGVAVNVSMPVVGPEETNPWSRIVACGLEDKNVTNIVAELYGNKGSDAEPYSQAGETLQNQLSLAWADEFEERLGAQVQSTRYEDPDTEAMILAIEQRARESSAGYGLDAGQCI</sequence>
<dbReference type="SUPFAM" id="SSF55681">
    <property type="entry name" value="Class II aaRS and biotin synthetases"/>
    <property type="match status" value="1"/>
</dbReference>
<evidence type="ECO:0000256" key="5">
    <source>
        <dbReference type="ARBA" id="ARBA00023315"/>
    </source>
</evidence>
<evidence type="ECO:0000313" key="8">
    <source>
        <dbReference type="Proteomes" id="UP001408356"/>
    </source>
</evidence>
<dbReference type="Pfam" id="PF21948">
    <property type="entry name" value="LplA-B_cat"/>
    <property type="match status" value="1"/>
</dbReference>
<proteinExistence type="inferred from homology"/>
<dbReference type="Proteomes" id="UP001408356">
    <property type="component" value="Unassembled WGS sequence"/>
</dbReference>
<reference evidence="7 8" key="1">
    <citation type="journal article" date="2024" name="J. Plant Pathol.">
        <title>Sequence and assembly of the genome of Seiridium unicorne, isolate CBS 538.82, causal agent of cypress canker disease.</title>
        <authorList>
            <person name="Scali E."/>
            <person name="Rocca G.D."/>
            <person name="Danti R."/>
            <person name="Garbelotto M."/>
            <person name="Barberini S."/>
            <person name="Baroncelli R."/>
            <person name="Emiliani G."/>
        </authorList>
    </citation>
    <scope>NUCLEOTIDE SEQUENCE [LARGE SCALE GENOMIC DNA]</scope>
    <source>
        <strain evidence="7 8">BM-138-508</strain>
    </source>
</reference>
<dbReference type="InterPro" id="IPR004143">
    <property type="entry name" value="BPL_LPL_catalytic"/>
</dbReference>
<dbReference type="NCBIfam" id="TIGR00214">
    <property type="entry name" value="lipB"/>
    <property type="match status" value="1"/>
</dbReference>
<evidence type="ECO:0000259" key="6">
    <source>
        <dbReference type="PROSITE" id="PS51733"/>
    </source>
</evidence>
<accession>A0ABR2UN76</accession>
<dbReference type="Gene3D" id="3.30.930.10">
    <property type="entry name" value="Bira Bifunctional Protein, Domain 2"/>
    <property type="match status" value="1"/>
</dbReference>
<dbReference type="PANTHER" id="PTHR10993">
    <property type="entry name" value="OCTANOYLTRANSFERASE"/>
    <property type="match status" value="1"/>
</dbReference>
<name>A0ABR2UN76_9PEZI</name>
<keyword evidence="5" id="KW-0012">Acyltransferase</keyword>
<dbReference type="PANTHER" id="PTHR10993:SF7">
    <property type="entry name" value="LIPOYLTRANSFERASE 2, MITOCHONDRIAL-RELATED"/>
    <property type="match status" value="1"/>
</dbReference>
<comment type="caution">
    <text evidence="7">The sequence shown here is derived from an EMBL/GenBank/DDBJ whole genome shotgun (WGS) entry which is preliminary data.</text>
</comment>
<protein>
    <recommendedName>
        <fullName evidence="3">lipoyl(octanoyl) transferase</fullName>
        <ecNumber evidence="3">2.3.1.181</ecNumber>
    </recommendedName>
</protein>
<organism evidence="7 8">
    <name type="scientific">Seiridium unicorne</name>
    <dbReference type="NCBI Taxonomy" id="138068"/>
    <lineage>
        <taxon>Eukaryota</taxon>
        <taxon>Fungi</taxon>
        <taxon>Dikarya</taxon>
        <taxon>Ascomycota</taxon>
        <taxon>Pezizomycotina</taxon>
        <taxon>Sordariomycetes</taxon>
        <taxon>Xylariomycetidae</taxon>
        <taxon>Amphisphaeriales</taxon>
        <taxon>Sporocadaceae</taxon>
        <taxon>Seiridium</taxon>
    </lineage>
</organism>
<dbReference type="InterPro" id="IPR000544">
    <property type="entry name" value="Octanoyltransferase"/>
</dbReference>
<gene>
    <name evidence="7" type="ORF">SUNI508_09908</name>
</gene>
<evidence type="ECO:0000256" key="3">
    <source>
        <dbReference type="ARBA" id="ARBA00012334"/>
    </source>
</evidence>
<dbReference type="InterPro" id="IPR045864">
    <property type="entry name" value="aa-tRNA-synth_II/BPL/LPL"/>
</dbReference>
<comment type="pathway">
    <text evidence="1">Protein modification; protein lipoylation via endogenous pathway; protein N(6)-(lipoyl)lysine from octanoyl-[acyl-carrier-protein]: step 1/2.</text>
</comment>
<keyword evidence="8" id="KW-1185">Reference proteome</keyword>
<evidence type="ECO:0000256" key="4">
    <source>
        <dbReference type="ARBA" id="ARBA00022679"/>
    </source>
</evidence>
<feature type="domain" description="BPL/LPL catalytic" evidence="6">
    <location>
        <begin position="51"/>
        <end position="290"/>
    </location>
</feature>